<keyword evidence="2" id="KW-0812">Transmembrane</keyword>
<evidence type="ECO:0000256" key="1">
    <source>
        <dbReference type="SAM" id="MobiDB-lite"/>
    </source>
</evidence>
<dbReference type="EMBL" id="LN483167">
    <property type="protein sequence ID" value="CDZ96892.1"/>
    <property type="molecule type" value="Genomic_DNA"/>
</dbReference>
<name>A0A0F7SIU6_PHARH</name>
<evidence type="ECO:0000259" key="3">
    <source>
        <dbReference type="Pfam" id="PF09995"/>
    </source>
</evidence>
<sequence>MPFQVPPFSRPVDPSKVIHLQSNQDSDHFKAGDHIEFWDHLFEWDDDCLSASQLDRYSRMADPPVDDFLSSLSSSNLANQDLLLFLATKADEEQREGNPGLAIKLWNEVSRPPPDELVVTEDELERGQNFFWHNSGGIFASLLHFSLASGFSAPRITAQLHRASYLIPPTTHDGLDYLPITQEASAKIRERLSETAQFVLDVMSCPIAIPSDASDDLKKHNVQRTWRGLPSLLPPKLCASSSRVDSLPLAGEGWKSSVRVRLLHGTVRQRLWAKRSRLSAQNKEQDETGPVSSTEQYDDVPLNAEDMAGTLAGFAVVPVWCLRKMRMTNRDGQDPAERDYIRLWRHIGFYLGIAPDLLKSHFTEVVPSCKFLASVVCHIFPSPNAPSALYSHDTTTTTTATNSGLKCVTDTVISDTNTTLSGCPFNERMLPPPTMPILIAMSDSPPIRTTLGYHSNLTRFLVGPKLCDRLGVNAVGGWLGQIKLHMTLFALAYPSYFQSVYPSTRWSAKRIRVSQEGLGRLVKMSLGARKSVYRPRTDGSKDLDEKAFKEEWIGKDEAGAKQLGKDYISLLVEMIAVSVFFVGSTVVSAGWFGWKTYGLIRNA</sequence>
<organism evidence="4">
    <name type="scientific">Phaffia rhodozyma</name>
    <name type="common">Yeast</name>
    <name type="synonym">Xanthophyllomyces dendrorhous</name>
    <dbReference type="NCBI Taxonomy" id="264483"/>
    <lineage>
        <taxon>Eukaryota</taxon>
        <taxon>Fungi</taxon>
        <taxon>Dikarya</taxon>
        <taxon>Basidiomycota</taxon>
        <taxon>Agaricomycotina</taxon>
        <taxon>Tremellomycetes</taxon>
        <taxon>Cystofilobasidiales</taxon>
        <taxon>Mrakiaceae</taxon>
        <taxon>Phaffia</taxon>
    </lineage>
</organism>
<dbReference type="InterPro" id="IPR018713">
    <property type="entry name" value="MPAB/Lcp_cat_dom"/>
</dbReference>
<protein>
    <recommendedName>
        <fullName evidence="3">ER-bound oxygenase mpaB/mpaB'/Rubber oxygenase catalytic domain-containing protein</fullName>
    </recommendedName>
</protein>
<dbReference type="GO" id="GO:0016491">
    <property type="term" value="F:oxidoreductase activity"/>
    <property type="evidence" value="ECO:0007669"/>
    <property type="project" value="InterPro"/>
</dbReference>
<evidence type="ECO:0000313" key="4">
    <source>
        <dbReference type="EMBL" id="CDZ96892.1"/>
    </source>
</evidence>
<dbReference type="AlphaFoldDB" id="A0A0F7SIU6"/>
<keyword evidence="2" id="KW-0472">Membrane</keyword>
<dbReference type="Pfam" id="PF09995">
    <property type="entry name" value="MPAB_Lcp_cat"/>
    <property type="match status" value="1"/>
</dbReference>
<evidence type="ECO:0000256" key="2">
    <source>
        <dbReference type="SAM" id="Phobius"/>
    </source>
</evidence>
<keyword evidence="2" id="KW-1133">Transmembrane helix</keyword>
<feature type="domain" description="ER-bound oxygenase mpaB/mpaB'/Rubber oxygenase catalytic" evidence="3">
    <location>
        <begin position="251"/>
        <end position="473"/>
    </location>
</feature>
<feature type="region of interest" description="Disordered" evidence="1">
    <location>
        <begin position="278"/>
        <end position="297"/>
    </location>
</feature>
<accession>A0A0F7SIU6</accession>
<feature type="transmembrane region" description="Helical" evidence="2">
    <location>
        <begin position="567"/>
        <end position="594"/>
    </location>
</feature>
<dbReference type="InterPro" id="IPR037473">
    <property type="entry name" value="Lcp-like"/>
</dbReference>
<dbReference type="PANTHER" id="PTHR37539:SF1">
    <property type="entry name" value="ER-BOUND OXYGENASE MPAB_MPAB'_RUBBER OXYGENASE CATALYTIC DOMAIN-CONTAINING PROTEIN"/>
    <property type="match status" value="1"/>
</dbReference>
<reference evidence="4" key="1">
    <citation type="submission" date="2014-08" db="EMBL/GenBank/DDBJ databases">
        <authorList>
            <person name="Sharma Rahul"/>
            <person name="Thines Marco"/>
        </authorList>
    </citation>
    <scope>NUCLEOTIDE SEQUENCE</scope>
</reference>
<dbReference type="PANTHER" id="PTHR37539">
    <property type="entry name" value="SECRETED PROTEIN-RELATED"/>
    <property type="match status" value="1"/>
</dbReference>
<proteinExistence type="predicted"/>